<organism evidence="1 2">
    <name type="scientific">Streptomyces polychromogenes</name>
    <dbReference type="NCBI Taxonomy" id="67342"/>
    <lineage>
        <taxon>Bacteria</taxon>
        <taxon>Bacillati</taxon>
        <taxon>Actinomycetota</taxon>
        <taxon>Actinomycetes</taxon>
        <taxon>Kitasatosporales</taxon>
        <taxon>Streptomycetaceae</taxon>
        <taxon>Streptomyces</taxon>
    </lineage>
</organism>
<sequence length="211" mass="23136">MLTETTGRTPQGLAAELAGLKAVDDWPSVWSGPPQGGSGAFNEWCGRYGWQPQTFDRQLLVETRSGGRWTFYDRIGGEWSPLVSLTHYPWQVKAGSAAENNEVLTTAAAVWPAHLEAAVGVLGAPTWTGPWDAPDFPEPPHPSYWHSREARMRSRRPYRFAYWAPGGDVPGTPFIVLSQSVAFPTWTTDMAGASAIVLDVYAPEEFQGSGR</sequence>
<evidence type="ECO:0000313" key="2">
    <source>
        <dbReference type="Proteomes" id="UP001501867"/>
    </source>
</evidence>
<name>A0ABN0V861_9ACTN</name>
<dbReference type="EMBL" id="BAAABV010000011">
    <property type="protein sequence ID" value="GAA0280409.1"/>
    <property type="molecule type" value="Genomic_DNA"/>
</dbReference>
<dbReference type="RefSeq" id="WP_344155159.1">
    <property type="nucleotide sequence ID" value="NZ_BAAABV010000011.1"/>
</dbReference>
<evidence type="ECO:0000313" key="1">
    <source>
        <dbReference type="EMBL" id="GAA0280409.1"/>
    </source>
</evidence>
<gene>
    <name evidence="1" type="ORF">GCM10010302_17730</name>
</gene>
<accession>A0ABN0V861</accession>
<keyword evidence="2" id="KW-1185">Reference proteome</keyword>
<comment type="caution">
    <text evidence="1">The sequence shown here is derived from an EMBL/GenBank/DDBJ whole genome shotgun (WGS) entry which is preliminary data.</text>
</comment>
<reference evidence="1 2" key="1">
    <citation type="journal article" date="2019" name="Int. J. Syst. Evol. Microbiol.">
        <title>The Global Catalogue of Microorganisms (GCM) 10K type strain sequencing project: providing services to taxonomists for standard genome sequencing and annotation.</title>
        <authorList>
            <consortium name="The Broad Institute Genomics Platform"/>
            <consortium name="The Broad Institute Genome Sequencing Center for Infectious Disease"/>
            <person name="Wu L."/>
            <person name="Ma J."/>
        </authorList>
    </citation>
    <scope>NUCLEOTIDE SEQUENCE [LARGE SCALE GENOMIC DNA]</scope>
    <source>
        <strain evidence="1 2">JCM 4505</strain>
    </source>
</reference>
<protein>
    <recommendedName>
        <fullName evidence="3">DUF317 domain-containing protein</fullName>
    </recommendedName>
</protein>
<proteinExistence type="predicted"/>
<dbReference type="Proteomes" id="UP001501867">
    <property type="component" value="Unassembled WGS sequence"/>
</dbReference>
<evidence type="ECO:0008006" key="3">
    <source>
        <dbReference type="Google" id="ProtNLM"/>
    </source>
</evidence>